<evidence type="ECO:0000256" key="2">
    <source>
        <dbReference type="ARBA" id="ARBA00010617"/>
    </source>
</evidence>
<dbReference type="PANTHER" id="PTHR24287">
    <property type="entry name" value="P450, PUTATIVE (EUROFUNG)-RELATED"/>
    <property type="match status" value="1"/>
</dbReference>
<keyword evidence="7 8" id="KW-0503">Monooxygenase</keyword>
<organism evidence="9 10">
    <name type="scientific">Botryotinia fuckeliana (strain BcDW1)</name>
    <name type="common">Noble rot fungus</name>
    <name type="synonym">Botrytis cinerea</name>
    <dbReference type="NCBI Taxonomy" id="1290391"/>
    <lineage>
        <taxon>Eukaryota</taxon>
        <taxon>Fungi</taxon>
        <taxon>Dikarya</taxon>
        <taxon>Ascomycota</taxon>
        <taxon>Pezizomycotina</taxon>
        <taxon>Leotiomycetes</taxon>
        <taxon>Helotiales</taxon>
        <taxon>Sclerotiniaceae</taxon>
        <taxon>Botrytis</taxon>
    </lineage>
</organism>
<dbReference type="OrthoDB" id="1470350at2759"/>
<evidence type="ECO:0000313" key="9">
    <source>
        <dbReference type="EMBL" id="EMR84882.1"/>
    </source>
</evidence>
<keyword evidence="3 8" id="KW-0479">Metal-binding</keyword>
<dbReference type="GO" id="GO:0004497">
    <property type="term" value="F:monooxygenase activity"/>
    <property type="evidence" value="ECO:0007669"/>
    <property type="project" value="UniProtKB-KW"/>
</dbReference>
<comment type="cofactor">
    <cofactor evidence="1">
        <name>heme</name>
        <dbReference type="ChEBI" id="CHEBI:30413"/>
    </cofactor>
</comment>
<evidence type="ECO:0000256" key="3">
    <source>
        <dbReference type="ARBA" id="ARBA00022723"/>
    </source>
</evidence>
<dbReference type="AlphaFoldDB" id="M7UMJ9"/>
<dbReference type="EMBL" id="KB707926">
    <property type="protein sequence ID" value="EMR84882.1"/>
    <property type="molecule type" value="Genomic_DNA"/>
</dbReference>
<evidence type="ECO:0000256" key="8">
    <source>
        <dbReference type="RuleBase" id="RU000461"/>
    </source>
</evidence>
<gene>
    <name evidence="9" type="ORF">BcDW1_6496</name>
</gene>
<dbReference type="STRING" id="1290391.M7UMJ9"/>
<dbReference type="SUPFAM" id="SSF48264">
    <property type="entry name" value="Cytochrome P450"/>
    <property type="match status" value="1"/>
</dbReference>
<evidence type="ECO:0000256" key="7">
    <source>
        <dbReference type="ARBA" id="ARBA00023033"/>
    </source>
</evidence>
<evidence type="ECO:0000256" key="4">
    <source>
        <dbReference type="ARBA" id="ARBA00023002"/>
    </source>
</evidence>
<dbReference type="GO" id="GO:0020037">
    <property type="term" value="F:heme binding"/>
    <property type="evidence" value="ECO:0007669"/>
    <property type="project" value="InterPro"/>
</dbReference>
<sequence>METGHTFTEKSLGTTTIFTIDPQNIQIYYSTNCKDYGVHRLRKRAFYPLLGDSVLSTDRIGNTSGLDSTYVYKIQRGNFPSFEIRFQEFLKHILRNGTTVNLSPLLDDLISQLLLSYSTSDEEEDDDDEKHRHILLHEMAKATDDRRELRKQTLQVSLAGHEATAPTITPGAIRDTISPHGGGPSGTSPILVKAGTIIAPNSFVSHRLAPCYEPDPAIFRPKRWEHLRPGWNYLPFGGGTRMCAARNLGLIEMAYVLARMVQEWKGAECRDDVMEWVEEIKLSVESRNGVKAGVKWA</sequence>
<evidence type="ECO:0000256" key="1">
    <source>
        <dbReference type="ARBA" id="ARBA00001971"/>
    </source>
</evidence>
<dbReference type="GO" id="GO:0016705">
    <property type="term" value="F:oxidoreductase activity, acting on paired donors, with incorporation or reduction of molecular oxygen"/>
    <property type="evidence" value="ECO:0007669"/>
    <property type="project" value="InterPro"/>
</dbReference>
<keyword evidence="5 8" id="KW-0408">Iron</keyword>
<keyword evidence="4 8" id="KW-0560">Oxidoreductase</keyword>
<dbReference type="InterPro" id="IPR001128">
    <property type="entry name" value="Cyt_P450"/>
</dbReference>
<name>M7UMJ9_BOTF1</name>
<evidence type="ECO:0000256" key="6">
    <source>
        <dbReference type="ARBA" id="ARBA00023026"/>
    </source>
</evidence>
<dbReference type="GO" id="GO:0005506">
    <property type="term" value="F:iron ion binding"/>
    <property type="evidence" value="ECO:0007669"/>
    <property type="project" value="InterPro"/>
</dbReference>
<dbReference type="InterPro" id="IPR017972">
    <property type="entry name" value="Cyt_P450_CS"/>
</dbReference>
<dbReference type="PANTHER" id="PTHR24287:SF17">
    <property type="entry name" value="P450, PUTATIVE (EUROFUNG)-RELATED"/>
    <property type="match status" value="1"/>
</dbReference>
<dbReference type="Gene3D" id="1.10.630.10">
    <property type="entry name" value="Cytochrome P450"/>
    <property type="match status" value="1"/>
</dbReference>
<protein>
    <submittedName>
        <fullName evidence="9">Putative cytochrome p450 alkane hydroxylase protein</fullName>
    </submittedName>
</protein>
<dbReference type="Proteomes" id="UP000012045">
    <property type="component" value="Unassembled WGS sequence"/>
</dbReference>
<dbReference type="PROSITE" id="PS00086">
    <property type="entry name" value="CYTOCHROME_P450"/>
    <property type="match status" value="1"/>
</dbReference>
<accession>M7UMJ9</accession>
<dbReference type="HOGENOM" id="CLU_936869_0_0_1"/>
<evidence type="ECO:0000256" key="5">
    <source>
        <dbReference type="ARBA" id="ARBA00023004"/>
    </source>
</evidence>
<keyword evidence="6" id="KW-0843">Virulence</keyword>
<proteinExistence type="inferred from homology"/>
<keyword evidence="8" id="KW-0349">Heme</keyword>
<dbReference type="Pfam" id="PF00067">
    <property type="entry name" value="p450"/>
    <property type="match status" value="1"/>
</dbReference>
<evidence type="ECO:0000313" key="10">
    <source>
        <dbReference type="Proteomes" id="UP000012045"/>
    </source>
</evidence>
<comment type="similarity">
    <text evidence="2 8">Belongs to the cytochrome P450 family.</text>
</comment>
<reference evidence="10" key="1">
    <citation type="journal article" date="2013" name="Genome Announc.">
        <title>Draft genome sequence of Botrytis cinerea BcDW1, inoculum for noble rot of grape berries.</title>
        <authorList>
            <person name="Blanco-Ulate B."/>
            <person name="Allen G."/>
            <person name="Powell A.L."/>
            <person name="Cantu D."/>
        </authorList>
    </citation>
    <scope>NUCLEOTIDE SEQUENCE [LARGE SCALE GENOMIC DNA]</scope>
    <source>
        <strain evidence="10">BcDW1</strain>
    </source>
</reference>
<dbReference type="InterPro" id="IPR047146">
    <property type="entry name" value="Cyt_P450_E_CYP52_fungi"/>
</dbReference>
<dbReference type="InterPro" id="IPR036396">
    <property type="entry name" value="Cyt_P450_sf"/>
</dbReference>